<keyword evidence="1" id="KW-0614">Plasmid</keyword>
<dbReference type="Proteomes" id="UP000230709">
    <property type="component" value="Plasmid pOB3b2"/>
</dbReference>
<sequence length="82" mass="9240">MARTHVDVTAEIFGSATSIAHLAQFAFDREDSREMTVEYAMRLIQRDWPFEIDHSKTEIECGVGIRVAFKDGSVLHVGAWAD</sequence>
<proteinExistence type="predicted"/>
<organism evidence="1 2">
    <name type="scientific">Methylosinus trichosporium (strain ATCC 35070 / NCIMB 11131 / UNIQEM 75 / OB3b)</name>
    <dbReference type="NCBI Taxonomy" id="595536"/>
    <lineage>
        <taxon>Bacteria</taxon>
        <taxon>Pseudomonadati</taxon>
        <taxon>Pseudomonadota</taxon>
        <taxon>Alphaproteobacteria</taxon>
        <taxon>Hyphomicrobiales</taxon>
        <taxon>Methylocystaceae</taxon>
        <taxon>Methylosinus</taxon>
    </lineage>
</organism>
<dbReference type="KEGG" id="mtw:CQW49_22560"/>
<geneLocation type="plasmid" evidence="2">
    <name>pob3b2</name>
</geneLocation>
<accession>A0A2D2D6Y8</accession>
<dbReference type="AlphaFoldDB" id="A0A2D2D6Y8"/>
<evidence type="ECO:0000313" key="1">
    <source>
        <dbReference type="EMBL" id="ATQ70768.1"/>
    </source>
</evidence>
<reference evidence="2" key="1">
    <citation type="submission" date="2017-10" db="EMBL/GenBank/DDBJ databases">
        <title>Completed PacBio SMRT sequence of Methylosinus trichosporium OB3b reveals presence of a third large plasmid.</title>
        <authorList>
            <person name="Charles T.C."/>
            <person name="Lynch M.D.J."/>
            <person name="Heil J.R."/>
            <person name="Cheng J."/>
        </authorList>
    </citation>
    <scope>NUCLEOTIDE SEQUENCE [LARGE SCALE GENOMIC DNA]</scope>
    <source>
        <strain evidence="2">OB3b</strain>
        <plasmid evidence="2">pob3b2</plasmid>
    </source>
</reference>
<keyword evidence="2" id="KW-1185">Reference proteome</keyword>
<gene>
    <name evidence="1" type="ORF">CQW49_22560</name>
</gene>
<dbReference type="EMBL" id="CP023739">
    <property type="protein sequence ID" value="ATQ70768.1"/>
    <property type="molecule type" value="Genomic_DNA"/>
</dbReference>
<evidence type="ECO:0000313" key="2">
    <source>
        <dbReference type="Proteomes" id="UP000230709"/>
    </source>
</evidence>
<name>A0A2D2D6Y8_METT3</name>
<protein>
    <submittedName>
        <fullName evidence="1">Uncharacterized protein</fullName>
    </submittedName>
</protein>